<feature type="compositionally biased region" description="Polar residues" evidence="1">
    <location>
        <begin position="52"/>
        <end position="78"/>
    </location>
</feature>
<evidence type="ECO:0000313" key="4">
    <source>
        <dbReference type="WBParaSite" id="SMRG1_46750.1"/>
    </source>
</evidence>
<dbReference type="GO" id="GO:0003824">
    <property type="term" value="F:catalytic activity"/>
    <property type="evidence" value="ECO:0007669"/>
    <property type="project" value="InterPro"/>
</dbReference>
<accession>A0AA84ZSU9</accession>
<protein>
    <recommendedName>
        <fullName evidence="2">Reverse transcriptase domain-containing protein</fullName>
    </recommendedName>
</protein>
<dbReference type="Pfam" id="PF00078">
    <property type="entry name" value="RVT_1"/>
    <property type="match status" value="1"/>
</dbReference>
<dbReference type="Pfam" id="PF14529">
    <property type="entry name" value="Exo_endo_phos_2"/>
    <property type="match status" value="1"/>
</dbReference>
<dbReference type="PROSITE" id="PS50878">
    <property type="entry name" value="RT_POL"/>
    <property type="match status" value="1"/>
</dbReference>
<reference evidence="4" key="1">
    <citation type="submission" date="2023-11" db="UniProtKB">
        <authorList>
            <consortium name="WormBaseParasite"/>
        </authorList>
    </citation>
    <scope>IDENTIFICATION</scope>
</reference>
<feature type="domain" description="Reverse transcriptase" evidence="2">
    <location>
        <begin position="375"/>
        <end position="642"/>
    </location>
</feature>
<dbReference type="AlphaFoldDB" id="A0AA84ZSU9"/>
<evidence type="ECO:0000313" key="3">
    <source>
        <dbReference type="Proteomes" id="UP000050790"/>
    </source>
</evidence>
<sequence length="826" mass="94530">MGSPNVEGDNPTILKPSIYSDLMGNGRSFSTSINVSSLENFLTGPPDHSPDTLPNHSTLPSTLRHTSFTKTTPDYPSRINPTGNKLNAHQYGVDAPNSSFSRCKTDKSLGIHHTLLLDKQSPYLTLMLINARSVQSKMTHLRTLLLLNNPSLVLITESWLSSDTTDTFLQIDTYELFRCDRVTKTGGGCLVYVSKYLRAEIYSDHVLSKLPESIWLTVYTHECKILIGCIYRAPNTPSSNDTIINESFAQAASLDFTYKIVCGDFNLPTINWKTHSGPLCYESILTTFDIHGWQQHVHLPTRNHNILDLIFCHNVTPTSMVVGEKFHNSDHKIVFCTLPILAICNKLKTLNTRFQYRDYANADWENFQFLIKHSDWGSFFTSNNLLETLEIFNITTKSALDTTVPSKIGFKTITPYLNQKTRTKLRKLIDFFNEVTRIRDQKKLVIILYFDIKKAFDKVPHNLLINRLKSVGIINPLLQWIKSFLTNRYQITKVNSNTSTPRPITSGVVQGSVLGPLLFIIYINNICKCFSTGKTYLYADDLKVIYKTDISDLRSTMETIQRDLNMVNDWCKRWRLELNTEKCGWLCIGDTSLKTKLTLSNHILPRLASVTDLGVHYSHSLNFSEHISAKASKMRKLLGFILRNFYQNESKILLYKVCVRPIAEYCSFLFSNLRVSDILKVEGIQRDFTRKVLKTDLVIDYSSRCQILGIAPLWKRRFRSNLILYFKLLKNLTYSTCKIILARDSHEYGLRNKVSTVKVEKYRSKTRENFFLTKYAIIWNSLPSETRMADELHTFVKLLDQALTCTDLARTNTSAPHSDIIGSLHV</sequence>
<evidence type="ECO:0000256" key="1">
    <source>
        <dbReference type="SAM" id="MobiDB-lite"/>
    </source>
</evidence>
<proteinExistence type="predicted"/>
<dbReference type="InterPro" id="IPR000477">
    <property type="entry name" value="RT_dom"/>
</dbReference>
<evidence type="ECO:0000259" key="2">
    <source>
        <dbReference type="PROSITE" id="PS50878"/>
    </source>
</evidence>
<dbReference type="InterPro" id="IPR036691">
    <property type="entry name" value="Endo/exonu/phosph_ase_sf"/>
</dbReference>
<dbReference type="SUPFAM" id="SSF56672">
    <property type="entry name" value="DNA/RNA polymerases"/>
    <property type="match status" value="1"/>
</dbReference>
<dbReference type="PANTHER" id="PTHR33332">
    <property type="entry name" value="REVERSE TRANSCRIPTASE DOMAIN-CONTAINING PROTEIN"/>
    <property type="match status" value="1"/>
</dbReference>
<dbReference type="InterPro" id="IPR005135">
    <property type="entry name" value="Endo/exonuclease/phosphatase"/>
</dbReference>
<dbReference type="SUPFAM" id="SSF56219">
    <property type="entry name" value="DNase I-like"/>
    <property type="match status" value="1"/>
</dbReference>
<organism evidence="3 4">
    <name type="scientific">Schistosoma margrebowiei</name>
    <dbReference type="NCBI Taxonomy" id="48269"/>
    <lineage>
        <taxon>Eukaryota</taxon>
        <taxon>Metazoa</taxon>
        <taxon>Spiralia</taxon>
        <taxon>Lophotrochozoa</taxon>
        <taxon>Platyhelminthes</taxon>
        <taxon>Trematoda</taxon>
        <taxon>Digenea</taxon>
        <taxon>Strigeidida</taxon>
        <taxon>Schistosomatoidea</taxon>
        <taxon>Schistosomatidae</taxon>
        <taxon>Schistosoma</taxon>
    </lineage>
</organism>
<dbReference type="InterPro" id="IPR043502">
    <property type="entry name" value="DNA/RNA_pol_sf"/>
</dbReference>
<name>A0AA84ZSU9_9TREM</name>
<feature type="region of interest" description="Disordered" evidence="1">
    <location>
        <begin position="42"/>
        <end position="78"/>
    </location>
</feature>
<dbReference type="WBParaSite" id="SMRG1_46750.1">
    <property type="protein sequence ID" value="SMRG1_46750.1"/>
    <property type="gene ID" value="SMRG1_46750"/>
</dbReference>
<dbReference type="Gene3D" id="3.60.10.10">
    <property type="entry name" value="Endonuclease/exonuclease/phosphatase"/>
    <property type="match status" value="1"/>
</dbReference>
<dbReference type="Proteomes" id="UP000050790">
    <property type="component" value="Unassembled WGS sequence"/>
</dbReference>